<evidence type="ECO:0000313" key="2">
    <source>
        <dbReference type="EMBL" id="KAF6469066.1"/>
    </source>
</evidence>
<sequence length="117" mass="12948">MDHTDNELQGTNSSGSLGGLDVRRRIPIKLISKQGNKAKPAPRTPRTINRMPAKAPPGDEGNLVKLTGPEGFLYLIPPDNPCDFTCLSLPFKNVTYSFHFSELLMSHCGMLYFFVPL</sequence>
<dbReference type="EMBL" id="JACASF010000007">
    <property type="protein sequence ID" value="KAF6469066.1"/>
    <property type="molecule type" value="Genomic_DNA"/>
</dbReference>
<reference evidence="2 3" key="1">
    <citation type="journal article" date="2020" name="Nature">
        <title>Six reference-quality genomes reveal evolution of bat adaptations.</title>
        <authorList>
            <person name="Jebb D."/>
            <person name="Huang Z."/>
            <person name="Pippel M."/>
            <person name="Hughes G.M."/>
            <person name="Lavrichenko K."/>
            <person name="Devanna P."/>
            <person name="Winkler S."/>
            <person name="Jermiin L.S."/>
            <person name="Skirmuntt E.C."/>
            <person name="Katzourakis A."/>
            <person name="Burkitt-Gray L."/>
            <person name="Ray D.A."/>
            <person name="Sullivan K.A.M."/>
            <person name="Roscito J.G."/>
            <person name="Kirilenko B.M."/>
            <person name="Davalos L.M."/>
            <person name="Corthals A.P."/>
            <person name="Power M.L."/>
            <person name="Jones G."/>
            <person name="Ransome R.D."/>
            <person name="Dechmann D.K.N."/>
            <person name="Locatelli A.G."/>
            <person name="Puechmaille S.J."/>
            <person name="Fedrigo O."/>
            <person name="Jarvis E.D."/>
            <person name="Hiller M."/>
            <person name="Vernes S.C."/>
            <person name="Myers E.W."/>
            <person name="Teeling E.C."/>
        </authorList>
    </citation>
    <scope>NUCLEOTIDE SEQUENCE [LARGE SCALE GENOMIC DNA]</scope>
    <source>
        <strain evidence="2">MMolMol1</strain>
        <tissue evidence="2">Muscle</tissue>
    </source>
</reference>
<keyword evidence="3" id="KW-1185">Reference proteome</keyword>
<name>A0A7J8H9Y3_MOLMO</name>
<organism evidence="2 3">
    <name type="scientific">Molossus molossus</name>
    <name type="common">Pallas' mastiff bat</name>
    <name type="synonym">Vespertilio molossus</name>
    <dbReference type="NCBI Taxonomy" id="27622"/>
    <lineage>
        <taxon>Eukaryota</taxon>
        <taxon>Metazoa</taxon>
        <taxon>Chordata</taxon>
        <taxon>Craniata</taxon>
        <taxon>Vertebrata</taxon>
        <taxon>Euteleostomi</taxon>
        <taxon>Mammalia</taxon>
        <taxon>Eutheria</taxon>
        <taxon>Laurasiatheria</taxon>
        <taxon>Chiroptera</taxon>
        <taxon>Yangochiroptera</taxon>
        <taxon>Molossidae</taxon>
        <taxon>Molossus</taxon>
    </lineage>
</organism>
<evidence type="ECO:0000256" key="1">
    <source>
        <dbReference type="SAM" id="MobiDB-lite"/>
    </source>
</evidence>
<feature type="region of interest" description="Disordered" evidence="1">
    <location>
        <begin position="1"/>
        <end position="21"/>
    </location>
</feature>
<proteinExistence type="predicted"/>
<comment type="caution">
    <text evidence="2">The sequence shown here is derived from an EMBL/GenBank/DDBJ whole genome shotgun (WGS) entry which is preliminary data.</text>
</comment>
<dbReference type="Proteomes" id="UP000550707">
    <property type="component" value="Unassembled WGS sequence"/>
</dbReference>
<evidence type="ECO:0000313" key="3">
    <source>
        <dbReference type="Proteomes" id="UP000550707"/>
    </source>
</evidence>
<feature type="region of interest" description="Disordered" evidence="1">
    <location>
        <begin position="33"/>
        <end position="61"/>
    </location>
</feature>
<gene>
    <name evidence="2" type="ORF">HJG59_002166</name>
</gene>
<dbReference type="AlphaFoldDB" id="A0A7J8H9Y3"/>
<protein>
    <submittedName>
        <fullName evidence="2">Cbl proto-oncogene like 1</fullName>
    </submittedName>
</protein>
<accession>A0A7J8H9Y3</accession>